<feature type="region of interest" description="Disordered" evidence="1">
    <location>
        <begin position="1"/>
        <end position="21"/>
    </location>
</feature>
<dbReference type="PROSITE" id="PS50943">
    <property type="entry name" value="HTH_CROC1"/>
    <property type="match status" value="1"/>
</dbReference>
<feature type="region of interest" description="Disordered" evidence="1">
    <location>
        <begin position="828"/>
        <end position="867"/>
    </location>
</feature>
<proteinExistence type="predicted"/>
<protein>
    <recommendedName>
        <fullName evidence="2">HTH cro/C1-type domain-containing protein</fullName>
    </recommendedName>
</protein>
<dbReference type="Gene3D" id="2.160.20.80">
    <property type="entry name" value="E3 ubiquitin-protein ligase SopA"/>
    <property type="match status" value="1"/>
</dbReference>
<dbReference type="SUPFAM" id="SSF51261">
    <property type="entry name" value="Duplicated hybrid motif"/>
    <property type="match status" value="1"/>
</dbReference>
<sequence length="867" mass="94699">MRRPRDRGVMGSERREQPELGPVQENVVEPELAFVARLRELYQHSGWSSLGDFAQAVGYSTGTISRFLSGDRRPRADFLDKLFQALEMKSGSPVTEETRSSTRRLYFVCIRDKRPYEYRAFELEEELRASVWEYRAAQRMVDGLASDLQEVRGERDDLDRRRRALEQAAARDAVRRGELQLRLENERNDYLAARSALNEQIQELNEALREAREDRDRARDQCERLNHGLRRAKAQAEDERQRHLDEQQRLRAERDQELRAAQQRAAALEQALAQAEEALQDWKSRSSTRTPSDEGARSAPVRTTGEAASASGRPKDVPMAAEEQERQHAHHLRAYAAPVDAPVSVGYHEPRGPGGEPNTGIDFAVPDRTEVKAITVGRVVTARWGGAYGYEVVILHHDGRYSQYAQLAALSVRAGEEVQPGQRIARSGSTGNASSPHLHFEIRTAPDAGSDIAPVPYLESKGVRVASGATPGRQAPTELAVAAQARRLRSHEAAERQAAVTELSNLMHGLPHTVPEIVGILCSYLRRAPDGGVPCPADDPVAQAVLRAVLDRPSETALAVDLAGANLSRADLSGADLHGANLKGALLVNASLTGCDLRYADLTHTDLRRTDLRGADLHGATGLRPAGFTTALTDGKTVLPAELDALRRQHTPRASAEPESPAAAFARRANGPWDVSEVRAPGEGRIDMGGLFVPEADGMELRVEVAGDVIVAATVVLRDSAIQFQAFAAPRGEGIWSEVREEIASGITRQGGIVDEVQGPLGRELQAQVPVQLPDGGDGYQEVRFVGVDGPRWFLRGVISGRGAVQPQAAGLLEQFFRDTVVVRGEGPMAPRDPIALRLPPGTRREPEAFERTNGTEGRGQTPQAAG</sequence>
<name>A0ABP9INL9_9ACTN</name>
<dbReference type="Pfam" id="PF01551">
    <property type="entry name" value="Peptidase_M23"/>
    <property type="match status" value="1"/>
</dbReference>
<dbReference type="SUPFAM" id="SSF47413">
    <property type="entry name" value="lambda repressor-like DNA-binding domains"/>
    <property type="match status" value="1"/>
</dbReference>
<dbReference type="InterPro" id="IPR001387">
    <property type="entry name" value="Cro/C1-type_HTH"/>
</dbReference>
<dbReference type="InterPro" id="IPR001646">
    <property type="entry name" value="5peptide_repeat"/>
</dbReference>
<organism evidence="3 4">
    <name type="scientific">Streptomyces hyderabadensis</name>
    <dbReference type="NCBI Taxonomy" id="598549"/>
    <lineage>
        <taxon>Bacteria</taxon>
        <taxon>Bacillati</taxon>
        <taxon>Actinomycetota</taxon>
        <taxon>Actinomycetes</taxon>
        <taxon>Kitasatosporales</taxon>
        <taxon>Streptomycetaceae</taxon>
        <taxon>Streptomyces</taxon>
    </lineage>
</organism>
<comment type="caution">
    <text evidence="3">The sequence shown here is derived from an EMBL/GenBank/DDBJ whole genome shotgun (WGS) entry which is preliminary data.</text>
</comment>
<dbReference type="InterPro" id="IPR022183">
    <property type="entry name" value="DUF3710"/>
</dbReference>
<dbReference type="PANTHER" id="PTHR21666">
    <property type="entry name" value="PEPTIDASE-RELATED"/>
    <property type="match status" value="1"/>
</dbReference>
<dbReference type="Gene3D" id="1.10.260.40">
    <property type="entry name" value="lambda repressor-like DNA-binding domains"/>
    <property type="match status" value="1"/>
</dbReference>
<dbReference type="Proteomes" id="UP001500610">
    <property type="component" value="Unassembled WGS sequence"/>
</dbReference>
<evidence type="ECO:0000313" key="3">
    <source>
        <dbReference type="EMBL" id="GAA5002179.1"/>
    </source>
</evidence>
<evidence type="ECO:0000259" key="2">
    <source>
        <dbReference type="PROSITE" id="PS50943"/>
    </source>
</evidence>
<dbReference type="PANTHER" id="PTHR21666:SF270">
    <property type="entry name" value="MUREIN HYDROLASE ACTIVATOR ENVC"/>
    <property type="match status" value="1"/>
</dbReference>
<accession>A0ABP9INL9</accession>
<dbReference type="Gene3D" id="2.70.70.10">
    <property type="entry name" value="Glucose Permease (Domain IIA)"/>
    <property type="match status" value="1"/>
</dbReference>
<dbReference type="InterPro" id="IPR011055">
    <property type="entry name" value="Dup_hybrid_motif"/>
</dbReference>
<gene>
    <name evidence="3" type="ORF">GCM10023257_53540</name>
</gene>
<dbReference type="EMBL" id="BAABIV010000025">
    <property type="protein sequence ID" value="GAA5002179.1"/>
    <property type="molecule type" value="Genomic_DNA"/>
</dbReference>
<feature type="compositionally biased region" description="Basic and acidic residues" evidence="1">
    <location>
        <begin position="1"/>
        <end position="18"/>
    </location>
</feature>
<keyword evidence="4" id="KW-1185">Reference proteome</keyword>
<dbReference type="CDD" id="cd12797">
    <property type="entry name" value="M23_peptidase"/>
    <property type="match status" value="1"/>
</dbReference>
<dbReference type="InterPro" id="IPR010982">
    <property type="entry name" value="Lambda_DNA-bd_dom_sf"/>
</dbReference>
<reference evidence="4" key="1">
    <citation type="journal article" date="2019" name="Int. J. Syst. Evol. Microbiol.">
        <title>The Global Catalogue of Microorganisms (GCM) 10K type strain sequencing project: providing services to taxonomists for standard genome sequencing and annotation.</title>
        <authorList>
            <consortium name="The Broad Institute Genomics Platform"/>
            <consortium name="The Broad Institute Genome Sequencing Center for Infectious Disease"/>
            <person name="Wu L."/>
            <person name="Ma J."/>
        </authorList>
    </citation>
    <scope>NUCLEOTIDE SEQUENCE [LARGE SCALE GENOMIC DNA]</scope>
    <source>
        <strain evidence="4">JCM 17657</strain>
    </source>
</reference>
<feature type="compositionally biased region" description="Basic and acidic residues" evidence="1">
    <location>
        <begin position="234"/>
        <end position="246"/>
    </location>
</feature>
<feature type="compositionally biased region" description="Polar residues" evidence="1">
    <location>
        <begin position="853"/>
        <end position="867"/>
    </location>
</feature>
<evidence type="ECO:0000256" key="1">
    <source>
        <dbReference type="SAM" id="MobiDB-lite"/>
    </source>
</evidence>
<dbReference type="Pfam" id="PF12502">
    <property type="entry name" value="DUF3710"/>
    <property type="match status" value="1"/>
</dbReference>
<dbReference type="InterPro" id="IPR050570">
    <property type="entry name" value="Cell_wall_metabolism_enzyme"/>
</dbReference>
<feature type="region of interest" description="Disordered" evidence="1">
    <location>
        <begin position="279"/>
        <end position="330"/>
    </location>
</feature>
<feature type="domain" description="HTH cro/C1-type" evidence="2">
    <location>
        <begin position="38"/>
        <end position="94"/>
    </location>
</feature>
<feature type="region of interest" description="Disordered" evidence="1">
    <location>
        <begin position="222"/>
        <end position="246"/>
    </location>
</feature>
<evidence type="ECO:0000313" key="4">
    <source>
        <dbReference type="Proteomes" id="UP001500610"/>
    </source>
</evidence>
<dbReference type="SMART" id="SM00530">
    <property type="entry name" value="HTH_XRE"/>
    <property type="match status" value="1"/>
</dbReference>
<dbReference type="InterPro" id="IPR016047">
    <property type="entry name" value="M23ase_b-sheet_dom"/>
</dbReference>
<dbReference type="Pfam" id="PF01381">
    <property type="entry name" value="HTH_3"/>
    <property type="match status" value="1"/>
</dbReference>
<dbReference type="SUPFAM" id="SSF141571">
    <property type="entry name" value="Pentapeptide repeat-like"/>
    <property type="match status" value="1"/>
</dbReference>
<dbReference type="Pfam" id="PF00805">
    <property type="entry name" value="Pentapeptide"/>
    <property type="match status" value="2"/>
</dbReference>
<dbReference type="CDD" id="cd00093">
    <property type="entry name" value="HTH_XRE"/>
    <property type="match status" value="1"/>
</dbReference>